<dbReference type="AlphaFoldDB" id="A0A554WWQ7"/>
<evidence type="ECO:0000313" key="2">
    <source>
        <dbReference type="Proteomes" id="UP000317763"/>
    </source>
</evidence>
<accession>A0A554WWQ7</accession>
<evidence type="ECO:0000313" key="1">
    <source>
        <dbReference type="EMBL" id="TSE28019.1"/>
    </source>
</evidence>
<sequence length="104" mass="11531">MWFGHPDPNVDIAICPLAPLLEFVKQQHGTNLFFRAVETSMIPTEEQTRELDAIEPVTFIGYPNGVWDSKNLLPVARRGTTASPIEVDFEGSPRFLIDASVFGG</sequence>
<keyword evidence="2" id="KW-1185">Reference proteome</keyword>
<dbReference type="RefSeq" id="WP_143898658.1">
    <property type="nucleotide sequence ID" value="NZ_CP083911.1"/>
</dbReference>
<protein>
    <submittedName>
        <fullName evidence="1">Uncharacterized protein</fullName>
    </submittedName>
</protein>
<name>A0A554WWQ7_9BURK</name>
<dbReference type="STRING" id="307486.GCA_000807215_00708"/>
<reference evidence="1 2" key="1">
    <citation type="submission" date="2019-07" db="EMBL/GenBank/DDBJ databases">
        <title>Tepidimonas taiwanensis I1-1 draft genome.</title>
        <authorList>
            <person name="Da Costa M.S."/>
            <person name="Froufe H.J.C."/>
            <person name="Egas C."/>
            <person name="Albuquerque L."/>
        </authorList>
    </citation>
    <scope>NUCLEOTIDE SEQUENCE [LARGE SCALE GENOMIC DNA]</scope>
    <source>
        <strain evidence="1 2">I1-1</strain>
    </source>
</reference>
<gene>
    <name evidence="1" type="ORF">Ttaiw_02683</name>
</gene>
<organism evidence="1 2">
    <name type="scientific">Tepidimonas taiwanensis</name>
    <dbReference type="NCBI Taxonomy" id="307486"/>
    <lineage>
        <taxon>Bacteria</taxon>
        <taxon>Pseudomonadati</taxon>
        <taxon>Pseudomonadota</taxon>
        <taxon>Betaproteobacteria</taxon>
        <taxon>Burkholderiales</taxon>
        <taxon>Tepidimonas</taxon>
    </lineage>
</organism>
<dbReference type="EMBL" id="VJOM01000086">
    <property type="protein sequence ID" value="TSE28019.1"/>
    <property type="molecule type" value="Genomic_DNA"/>
</dbReference>
<dbReference type="Proteomes" id="UP000317763">
    <property type="component" value="Unassembled WGS sequence"/>
</dbReference>
<proteinExistence type="predicted"/>
<dbReference type="OrthoDB" id="7191282at2"/>
<comment type="caution">
    <text evidence="1">The sequence shown here is derived from an EMBL/GenBank/DDBJ whole genome shotgun (WGS) entry which is preliminary data.</text>
</comment>